<dbReference type="InterPro" id="IPR048520">
    <property type="entry name" value="LarA_C"/>
</dbReference>
<dbReference type="Gene3D" id="3.40.50.11440">
    <property type="match status" value="1"/>
</dbReference>
<evidence type="ECO:0000259" key="1">
    <source>
        <dbReference type="Pfam" id="PF09861"/>
    </source>
</evidence>
<dbReference type="Proteomes" id="UP001141327">
    <property type="component" value="Unassembled WGS sequence"/>
</dbReference>
<dbReference type="Gene3D" id="3.90.226.30">
    <property type="match status" value="1"/>
</dbReference>
<name>A0ABQ8UUU5_9EUKA</name>
<feature type="domain" description="LarA-like N-terminal" evidence="1">
    <location>
        <begin position="14"/>
        <end position="173"/>
    </location>
</feature>
<feature type="domain" description="Lactate racemase C-terminal" evidence="2">
    <location>
        <begin position="254"/>
        <end position="399"/>
    </location>
</feature>
<dbReference type="InterPro" id="IPR048068">
    <property type="entry name" value="LarA-like"/>
</dbReference>
<accession>A0ABQ8UUU5</accession>
<evidence type="ECO:0000313" key="4">
    <source>
        <dbReference type="Proteomes" id="UP001141327"/>
    </source>
</evidence>
<reference evidence="3" key="1">
    <citation type="journal article" date="2022" name="bioRxiv">
        <title>Genomics of Preaxostyla Flagellates Illuminates Evolutionary Transitions and the Path Towards Mitochondrial Loss.</title>
        <authorList>
            <person name="Novak L.V.F."/>
            <person name="Treitli S.C."/>
            <person name="Pyrih J."/>
            <person name="Halakuc P."/>
            <person name="Pipaliya S.V."/>
            <person name="Vacek V."/>
            <person name="Brzon O."/>
            <person name="Soukal P."/>
            <person name="Eme L."/>
            <person name="Dacks J.B."/>
            <person name="Karnkowska A."/>
            <person name="Elias M."/>
            <person name="Hampl V."/>
        </authorList>
    </citation>
    <scope>NUCLEOTIDE SEQUENCE</scope>
    <source>
        <strain evidence="3">RCP-MX</strain>
    </source>
</reference>
<comment type="caution">
    <text evidence="3">The sequence shown here is derived from an EMBL/GenBank/DDBJ whole genome shotgun (WGS) entry which is preliminary data.</text>
</comment>
<dbReference type="PANTHER" id="PTHR33171:SF17">
    <property type="entry name" value="LARA-LIKE N-TERMINAL DOMAIN-CONTAINING PROTEIN"/>
    <property type="match status" value="1"/>
</dbReference>
<dbReference type="EMBL" id="JAPMOS010000001">
    <property type="protein sequence ID" value="KAJ4462882.1"/>
    <property type="molecule type" value="Genomic_DNA"/>
</dbReference>
<dbReference type="Pfam" id="PF21113">
    <property type="entry name" value="LarA_C"/>
    <property type="match status" value="1"/>
</dbReference>
<dbReference type="InterPro" id="IPR043166">
    <property type="entry name" value="LarA-like_C"/>
</dbReference>
<protein>
    <submittedName>
        <fullName evidence="3">PF09861 family protein</fullName>
    </submittedName>
</protein>
<proteinExistence type="predicted"/>
<gene>
    <name evidence="3" type="ORF">PAPYR_90</name>
</gene>
<dbReference type="InterPro" id="IPR047926">
    <property type="entry name" value="Ni_dep_LarA"/>
</dbReference>
<evidence type="ECO:0000259" key="2">
    <source>
        <dbReference type="Pfam" id="PF21113"/>
    </source>
</evidence>
<evidence type="ECO:0000313" key="3">
    <source>
        <dbReference type="EMBL" id="KAJ4462882.1"/>
    </source>
</evidence>
<sequence length="413" mass="44608">MMCFVPGLPMGLPTRWVPSKQLFDALSVILAELEAAGVPRGHITLLNSLGTHHAQSDAELREMLGSEILDGGYHLVQHDAFTPEALWTLPARDGPGDFRTGAGHSVRVNRILAEADVRIFTGLIVPHNFAGFSGGPKACPTLHDAVLPALCGFETVMENHGVANIGHPRATWGVLEGNPVWEEMREAALRLSEVQAVPGSSAAVPGRRPATFLVNVTINAARQMTGVFAGGLLEAHRQGVAFVRQHAMVPVERPYDVVITTNSGYPLDQNLYQSLKGIQAASKIVRSGGAVVCVTACQDGLPAWGGYAGFLREAGSLEGIAAMLAQPGFQRHDMWSVQTQAKVLQHCDVYVQSEGLTPQQIREALYRPVAPFSEGVQCPAFLQRLEHSYGPRVCVIPEGPECLGFLRDEHPEW</sequence>
<organism evidence="3 4">
    <name type="scientific">Paratrimastix pyriformis</name>
    <dbReference type="NCBI Taxonomy" id="342808"/>
    <lineage>
        <taxon>Eukaryota</taxon>
        <taxon>Metamonada</taxon>
        <taxon>Preaxostyla</taxon>
        <taxon>Paratrimastigidae</taxon>
        <taxon>Paratrimastix</taxon>
    </lineage>
</organism>
<keyword evidence="4" id="KW-1185">Reference proteome</keyword>
<dbReference type="Pfam" id="PF09861">
    <property type="entry name" value="Lar_N"/>
    <property type="match status" value="1"/>
</dbReference>
<dbReference type="NCBIfam" id="NF033504">
    <property type="entry name" value="Ni_dep_LarA"/>
    <property type="match status" value="1"/>
</dbReference>
<dbReference type="InterPro" id="IPR018657">
    <property type="entry name" value="LarA-like_N"/>
</dbReference>
<dbReference type="PANTHER" id="PTHR33171">
    <property type="entry name" value="LAR_N DOMAIN-CONTAINING PROTEIN"/>
    <property type="match status" value="1"/>
</dbReference>